<dbReference type="InterPro" id="IPR004640">
    <property type="entry name" value="HscB"/>
</dbReference>
<accession>A0A7U8C2H5</accession>
<dbReference type="NCBIfam" id="TIGR00714">
    <property type="entry name" value="hscB"/>
    <property type="match status" value="1"/>
</dbReference>
<evidence type="ECO:0000256" key="3">
    <source>
        <dbReference type="HAMAP-Rule" id="MF_00682"/>
    </source>
</evidence>
<dbReference type="SUPFAM" id="SSF47144">
    <property type="entry name" value="HSC20 (HSCB), C-terminal oligomerisation domain"/>
    <property type="match status" value="1"/>
</dbReference>
<evidence type="ECO:0000313" key="5">
    <source>
        <dbReference type="EMBL" id="EAR59656.1"/>
    </source>
</evidence>
<dbReference type="Proteomes" id="UP000002171">
    <property type="component" value="Unassembled WGS sequence"/>
</dbReference>
<dbReference type="GO" id="GO:1990230">
    <property type="term" value="C:iron-sulfur cluster transfer complex"/>
    <property type="evidence" value="ECO:0007669"/>
    <property type="project" value="TreeGrafter"/>
</dbReference>
<gene>
    <name evidence="3 5" type="primary">hscB</name>
    <name evidence="5" type="ORF">MED92_00555</name>
</gene>
<dbReference type="EMBL" id="AAOW01000038">
    <property type="protein sequence ID" value="EAR59656.1"/>
    <property type="molecule type" value="Genomic_DNA"/>
</dbReference>
<dbReference type="HAMAP" id="MF_00682">
    <property type="entry name" value="HscB"/>
    <property type="match status" value="1"/>
</dbReference>
<dbReference type="PANTHER" id="PTHR14021">
    <property type="entry name" value="IRON-SULFUR CLUSTER CO-CHAPERONE PROTEIN HSCB"/>
    <property type="match status" value="1"/>
</dbReference>
<dbReference type="GO" id="GO:0051087">
    <property type="term" value="F:protein-folding chaperone binding"/>
    <property type="evidence" value="ECO:0007669"/>
    <property type="project" value="InterPro"/>
</dbReference>
<dbReference type="AlphaFoldDB" id="A0A7U8C2H5"/>
<dbReference type="GO" id="GO:0001671">
    <property type="term" value="F:ATPase activator activity"/>
    <property type="evidence" value="ECO:0007669"/>
    <property type="project" value="InterPro"/>
</dbReference>
<dbReference type="GO" id="GO:0051259">
    <property type="term" value="P:protein complex oligomerization"/>
    <property type="evidence" value="ECO:0007669"/>
    <property type="project" value="InterPro"/>
</dbReference>
<name>A0A7U8C2H5_NEPCE</name>
<dbReference type="Gene3D" id="1.10.287.110">
    <property type="entry name" value="DnaJ domain"/>
    <property type="match status" value="1"/>
</dbReference>
<evidence type="ECO:0000313" key="6">
    <source>
        <dbReference type="Proteomes" id="UP000002171"/>
    </source>
</evidence>
<dbReference type="RefSeq" id="WP_007023027.1">
    <property type="nucleotide sequence ID" value="NZ_CH724128.1"/>
</dbReference>
<sequence>MDINKNYFEFIGLPVSFHIDQSELADRSLELQKTLHPDRYAHKSEREQRMAVQYMAHLNEGVATLKSPLLRAQYLLQLQGIDTFSESSASIDPMFLMEQMELREQLEEIPEQDDPFEALDDLTGEVDQLLKQLRERFAQQYQDQDLEAATSAVRKMQFLEKLVVEIERLEDRLDG</sequence>
<dbReference type="SUPFAM" id="SSF46565">
    <property type="entry name" value="Chaperone J-domain"/>
    <property type="match status" value="1"/>
</dbReference>
<comment type="subunit">
    <text evidence="3">Interacts with HscA and stimulates its ATPase activity.</text>
</comment>
<dbReference type="GO" id="GO:0006457">
    <property type="term" value="P:protein folding"/>
    <property type="evidence" value="ECO:0007669"/>
    <property type="project" value="UniProtKB-UniRule"/>
</dbReference>
<dbReference type="GO" id="GO:0044571">
    <property type="term" value="P:[2Fe-2S] cluster assembly"/>
    <property type="evidence" value="ECO:0007669"/>
    <property type="project" value="InterPro"/>
</dbReference>
<dbReference type="InterPro" id="IPR036869">
    <property type="entry name" value="J_dom_sf"/>
</dbReference>
<keyword evidence="2 3" id="KW-0143">Chaperone</keyword>
<comment type="similarity">
    <text evidence="1 3">Belongs to the HscB family.</text>
</comment>
<evidence type="ECO:0000256" key="1">
    <source>
        <dbReference type="ARBA" id="ARBA00010476"/>
    </source>
</evidence>
<protein>
    <recommendedName>
        <fullName evidence="3">Co-chaperone protein HscB homolog</fullName>
    </recommendedName>
</protein>
<comment type="function">
    <text evidence="3">Co-chaperone involved in the maturation of iron-sulfur cluster-containing proteins. Seems to help targeting proteins to be folded toward HscA.</text>
</comment>
<evidence type="ECO:0000256" key="2">
    <source>
        <dbReference type="ARBA" id="ARBA00023186"/>
    </source>
</evidence>
<dbReference type="Pfam" id="PF07743">
    <property type="entry name" value="HSCB_C"/>
    <property type="match status" value="1"/>
</dbReference>
<feature type="domain" description="Co-chaperone HscB C-terminal oligomerisation" evidence="4">
    <location>
        <begin position="92"/>
        <end position="166"/>
    </location>
</feature>
<evidence type="ECO:0000259" key="4">
    <source>
        <dbReference type="Pfam" id="PF07743"/>
    </source>
</evidence>
<organism evidence="5 6">
    <name type="scientific">Neptuniibacter caesariensis</name>
    <dbReference type="NCBI Taxonomy" id="207954"/>
    <lineage>
        <taxon>Bacteria</taxon>
        <taxon>Pseudomonadati</taxon>
        <taxon>Pseudomonadota</taxon>
        <taxon>Gammaproteobacteria</taxon>
        <taxon>Oceanospirillales</taxon>
        <taxon>Oceanospirillaceae</taxon>
        <taxon>Neptuniibacter</taxon>
    </lineage>
</organism>
<dbReference type="PANTHER" id="PTHR14021:SF15">
    <property type="entry name" value="IRON-SULFUR CLUSTER CO-CHAPERONE PROTEIN HSCB"/>
    <property type="match status" value="1"/>
</dbReference>
<dbReference type="Gene3D" id="1.20.1280.20">
    <property type="entry name" value="HscB, C-terminal domain"/>
    <property type="match status" value="1"/>
</dbReference>
<reference evidence="5 6" key="1">
    <citation type="submission" date="2006-02" db="EMBL/GenBank/DDBJ databases">
        <authorList>
            <person name="Pinhassi J."/>
            <person name="Pedros-Alio C."/>
            <person name="Ferriera S."/>
            <person name="Johnson J."/>
            <person name="Kravitz S."/>
            <person name="Halpern A."/>
            <person name="Remington K."/>
            <person name="Beeson K."/>
            <person name="Tran B."/>
            <person name="Rogers Y.-H."/>
            <person name="Friedman R."/>
            <person name="Venter J.C."/>
        </authorList>
    </citation>
    <scope>NUCLEOTIDE SEQUENCE [LARGE SCALE GENOMIC DNA]</scope>
    <source>
        <strain evidence="5 6">MED92</strain>
    </source>
</reference>
<keyword evidence="6" id="KW-1185">Reference proteome</keyword>
<dbReference type="OrthoDB" id="287587at2"/>
<dbReference type="InterPro" id="IPR009073">
    <property type="entry name" value="HscB_oligo_C"/>
</dbReference>
<proteinExistence type="inferred from homology"/>
<comment type="caution">
    <text evidence="5">The sequence shown here is derived from an EMBL/GenBank/DDBJ whole genome shotgun (WGS) entry which is preliminary data.</text>
</comment>
<dbReference type="InterPro" id="IPR036386">
    <property type="entry name" value="HscB_C_sf"/>
</dbReference>